<dbReference type="InterPro" id="IPR011009">
    <property type="entry name" value="Kinase-like_dom_sf"/>
</dbReference>
<reference evidence="3" key="2">
    <citation type="submission" date="2015-01" db="EMBL/GenBank/DDBJ databases">
        <title>Evolutionary Origins and Diversification of the Mycorrhizal Mutualists.</title>
        <authorList>
            <consortium name="DOE Joint Genome Institute"/>
            <consortium name="Mycorrhizal Genomics Consortium"/>
            <person name="Kohler A."/>
            <person name="Kuo A."/>
            <person name="Nagy L.G."/>
            <person name="Floudas D."/>
            <person name="Copeland A."/>
            <person name="Barry K.W."/>
            <person name="Cichocki N."/>
            <person name="Veneault-Fourrey C."/>
            <person name="LaButti K."/>
            <person name="Lindquist E.A."/>
            <person name="Lipzen A."/>
            <person name="Lundell T."/>
            <person name="Morin E."/>
            <person name="Murat C."/>
            <person name="Riley R."/>
            <person name="Ohm R."/>
            <person name="Sun H."/>
            <person name="Tunlid A."/>
            <person name="Henrissat B."/>
            <person name="Grigoriev I.V."/>
            <person name="Hibbett D.S."/>
            <person name="Martin F."/>
        </authorList>
    </citation>
    <scope>NUCLEOTIDE SEQUENCE [LARGE SCALE GENOMIC DNA]</scope>
    <source>
        <strain evidence="3">ATCC 200175</strain>
    </source>
</reference>
<dbReference type="SUPFAM" id="SSF56112">
    <property type="entry name" value="Protein kinase-like (PK-like)"/>
    <property type="match status" value="1"/>
</dbReference>
<dbReference type="PANTHER" id="PTHR44329">
    <property type="entry name" value="SERINE/THREONINE-PROTEIN KINASE TNNI3K-RELATED"/>
    <property type="match status" value="1"/>
</dbReference>
<dbReference type="Gene3D" id="1.10.510.10">
    <property type="entry name" value="Transferase(Phosphotransferase) domain 1"/>
    <property type="match status" value="1"/>
</dbReference>
<dbReference type="InterPro" id="IPR001245">
    <property type="entry name" value="Ser-Thr/Tyr_kinase_cat_dom"/>
</dbReference>
<accession>A0A0C9TQI8</accession>
<evidence type="ECO:0000313" key="3">
    <source>
        <dbReference type="Proteomes" id="UP000053647"/>
    </source>
</evidence>
<organism evidence="2 3">
    <name type="scientific">Paxillus involutus ATCC 200175</name>
    <dbReference type="NCBI Taxonomy" id="664439"/>
    <lineage>
        <taxon>Eukaryota</taxon>
        <taxon>Fungi</taxon>
        <taxon>Dikarya</taxon>
        <taxon>Basidiomycota</taxon>
        <taxon>Agaricomycotina</taxon>
        <taxon>Agaricomycetes</taxon>
        <taxon>Agaricomycetidae</taxon>
        <taxon>Boletales</taxon>
        <taxon>Paxilineae</taxon>
        <taxon>Paxillaceae</taxon>
        <taxon>Paxillus</taxon>
    </lineage>
</organism>
<dbReference type="PROSITE" id="PS50011">
    <property type="entry name" value="PROTEIN_KINASE_DOM"/>
    <property type="match status" value="1"/>
</dbReference>
<reference evidence="2 3" key="1">
    <citation type="submission" date="2014-06" db="EMBL/GenBank/DDBJ databases">
        <authorList>
            <consortium name="DOE Joint Genome Institute"/>
            <person name="Kuo A."/>
            <person name="Kohler A."/>
            <person name="Nagy L.G."/>
            <person name="Floudas D."/>
            <person name="Copeland A."/>
            <person name="Barry K.W."/>
            <person name="Cichocki N."/>
            <person name="Veneault-Fourrey C."/>
            <person name="LaButti K."/>
            <person name="Lindquist E.A."/>
            <person name="Lipzen A."/>
            <person name="Lundell T."/>
            <person name="Morin E."/>
            <person name="Murat C."/>
            <person name="Sun H."/>
            <person name="Tunlid A."/>
            <person name="Henrissat B."/>
            <person name="Grigoriev I.V."/>
            <person name="Hibbett D.S."/>
            <person name="Martin F."/>
            <person name="Nordberg H.P."/>
            <person name="Cantor M.N."/>
            <person name="Hua S.X."/>
        </authorList>
    </citation>
    <scope>NUCLEOTIDE SEQUENCE [LARGE SCALE GENOMIC DNA]</scope>
    <source>
        <strain evidence="2 3">ATCC 200175</strain>
    </source>
</reference>
<dbReference type="OrthoDB" id="346907at2759"/>
<protein>
    <recommendedName>
        <fullName evidence="1">Protein kinase domain-containing protein</fullName>
    </recommendedName>
</protein>
<dbReference type="AlphaFoldDB" id="A0A0C9TQI8"/>
<sequence length="395" mass="44406">MSTSRLYAALWINGSHVATGREMLGFFASYRRPLLWFYWPSFGSSTTATSEEEAKLARKVDDQPSRAFEWEKKDLVLGDDEDDEGHVIVHSHKEQSCPSELPIDLTFRLSRQSIYPVAYGWRSDIWKCTVKQDAQSSEVAVKSIRSHDLGAEDIYNKNEQLRPALKLRARLKHENILPILGVATGFGRFTALVYPWVENGTLASYLQRNREQLSFRDRLELLRDAAAGLCYLHSCSIVHGQLTGSNIFVSADGRAQLSGFGFSNIILEFLGKSHSSSSMNGIVRWAAPEILTTHDDESSSWAPTEQSDVYSFGSVMLQVCSGEVPYANLRSDVQVLLALAKGATPSRPTTPWMNDRVWDFIQRCWLAEEQGAERPSAEEALNFIQEEISLLCPIF</sequence>
<dbReference type="GO" id="GO:0005524">
    <property type="term" value="F:ATP binding"/>
    <property type="evidence" value="ECO:0007669"/>
    <property type="project" value="InterPro"/>
</dbReference>
<dbReference type="EMBL" id="KN819462">
    <property type="protein sequence ID" value="KIJ09441.1"/>
    <property type="molecule type" value="Genomic_DNA"/>
</dbReference>
<evidence type="ECO:0000313" key="2">
    <source>
        <dbReference type="EMBL" id="KIJ09441.1"/>
    </source>
</evidence>
<dbReference type="GO" id="GO:0004674">
    <property type="term" value="F:protein serine/threonine kinase activity"/>
    <property type="evidence" value="ECO:0007669"/>
    <property type="project" value="TreeGrafter"/>
</dbReference>
<feature type="domain" description="Protein kinase" evidence="1">
    <location>
        <begin position="111"/>
        <end position="388"/>
    </location>
</feature>
<dbReference type="Pfam" id="PF07714">
    <property type="entry name" value="PK_Tyr_Ser-Thr"/>
    <property type="match status" value="1"/>
</dbReference>
<dbReference type="InterPro" id="IPR000719">
    <property type="entry name" value="Prot_kinase_dom"/>
</dbReference>
<name>A0A0C9TQI8_PAXIN</name>
<gene>
    <name evidence="2" type="ORF">PAXINDRAFT_102246</name>
</gene>
<dbReference type="InterPro" id="IPR051681">
    <property type="entry name" value="Ser/Thr_Kinases-Pseudokinases"/>
</dbReference>
<dbReference type="Proteomes" id="UP000053647">
    <property type="component" value="Unassembled WGS sequence"/>
</dbReference>
<keyword evidence="3" id="KW-1185">Reference proteome</keyword>
<dbReference type="HOGENOM" id="CLU_000288_7_18_1"/>
<evidence type="ECO:0000259" key="1">
    <source>
        <dbReference type="PROSITE" id="PS50011"/>
    </source>
</evidence>
<proteinExistence type="predicted"/>